<dbReference type="AlphaFoldDB" id="A0A1H3ZQ67"/>
<evidence type="ECO:0000259" key="5">
    <source>
        <dbReference type="Pfam" id="PF00703"/>
    </source>
</evidence>
<dbReference type="InterPro" id="IPR008979">
    <property type="entry name" value="Galactose-bd-like_sf"/>
</dbReference>
<dbReference type="Gene3D" id="3.20.20.80">
    <property type="entry name" value="Glycosidases"/>
    <property type="match status" value="1"/>
</dbReference>
<dbReference type="PANTHER" id="PTHR42732">
    <property type="entry name" value="BETA-GALACTOSIDASE"/>
    <property type="match status" value="1"/>
</dbReference>
<dbReference type="InterPro" id="IPR006101">
    <property type="entry name" value="Glyco_hydro_2"/>
</dbReference>
<dbReference type="Pfam" id="PF02837">
    <property type="entry name" value="Glyco_hydro_2_N"/>
    <property type="match status" value="1"/>
</dbReference>
<dbReference type="EMBL" id="FNRI01000002">
    <property type="protein sequence ID" value="SEA25857.1"/>
    <property type="molecule type" value="Genomic_DNA"/>
</dbReference>
<keyword evidence="9" id="KW-1185">Reference proteome</keyword>
<dbReference type="Gene3D" id="2.60.40.10">
    <property type="entry name" value="Immunoglobulins"/>
    <property type="match status" value="1"/>
</dbReference>
<accession>A0A1H3ZQ67</accession>
<dbReference type="InterPro" id="IPR017853">
    <property type="entry name" value="GH"/>
</dbReference>
<dbReference type="GO" id="GO:0005975">
    <property type="term" value="P:carbohydrate metabolic process"/>
    <property type="evidence" value="ECO:0007669"/>
    <property type="project" value="InterPro"/>
</dbReference>
<dbReference type="GO" id="GO:0004553">
    <property type="term" value="F:hydrolase activity, hydrolyzing O-glycosyl compounds"/>
    <property type="evidence" value="ECO:0007669"/>
    <property type="project" value="InterPro"/>
</dbReference>
<dbReference type="InterPro" id="IPR006102">
    <property type="entry name" value="Ig-like_GH2"/>
</dbReference>
<dbReference type="InterPro" id="IPR036156">
    <property type="entry name" value="Beta-gal/glucu_dom_sf"/>
</dbReference>
<organism evidence="8 9">
    <name type="scientific">Alistipes timonensis JC136</name>
    <dbReference type="NCBI Taxonomy" id="1033731"/>
    <lineage>
        <taxon>Bacteria</taxon>
        <taxon>Pseudomonadati</taxon>
        <taxon>Bacteroidota</taxon>
        <taxon>Bacteroidia</taxon>
        <taxon>Bacteroidales</taxon>
        <taxon>Rikenellaceae</taxon>
        <taxon>Alistipes</taxon>
    </lineage>
</organism>
<dbReference type="InterPro" id="IPR006103">
    <property type="entry name" value="Glyco_hydro_2_cat"/>
</dbReference>
<keyword evidence="4" id="KW-0732">Signal</keyword>
<reference evidence="8 9" key="1">
    <citation type="submission" date="2016-10" db="EMBL/GenBank/DDBJ databases">
        <authorList>
            <person name="de Groot N.N."/>
        </authorList>
    </citation>
    <scope>NUCLEOTIDE SEQUENCE [LARGE SCALE GENOMIC DNA]</scope>
    <source>
        <strain evidence="8 9">DSM 25383</strain>
    </source>
</reference>
<evidence type="ECO:0000313" key="8">
    <source>
        <dbReference type="EMBL" id="SEA25857.1"/>
    </source>
</evidence>
<dbReference type="Pfam" id="PF00703">
    <property type="entry name" value="Glyco_hydro_2"/>
    <property type="match status" value="1"/>
</dbReference>
<evidence type="ECO:0000256" key="3">
    <source>
        <dbReference type="ARBA" id="ARBA00023295"/>
    </source>
</evidence>
<dbReference type="SUPFAM" id="SSF51445">
    <property type="entry name" value="(Trans)glycosidases"/>
    <property type="match status" value="1"/>
</dbReference>
<gene>
    <name evidence="8" type="ORF">SAMN05444145_102301</name>
</gene>
<comment type="similarity">
    <text evidence="1">Belongs to the glycosyl hydrolase 2 family.</text>
</comment>
<feature type="domain" description="Glycoside hydrolase family 2 immunoglobulin-like beta-sandwich" evidence="5">
    <location>
        <begin position="238"/>
        <end position="303"/>
    </location>
</feature>
<dbReference type="OrthoDB" id="9801077at2"/>
<dbReference type="InterPro" id="IPR006104">
    <property type="entry name" value="Glyco_hydro_2_N"/>
</dbReference>
<dbReference type="SUPFAM" id="SSF49785">
    <property type="entry name" value="Galactose-binding domain-like"/>
    <property type="match status" value="1"/>
</dbReference>
<dbReference type="Pfam" id="PF02836">
    <property type="entry name" value="Glyco_hydro_2_C"/>
    <property type="match status" value="1"/>
</dbReference>
<evidence type="ECO:0000256" key="4">
    <source>
        <dbReference type="SAM" id="SignalP"/>
    </source>
</evidence>
<keyword evidence="3" id="KW-0326">Glycosidase</keyword>
<dbReference type="InterPro" id="IPR051913">
    <property type="entry name" value="GH2_Domain-Containing"/>
</dbReference>
<feature type="domain" description="Glycosyl hydrolases family 2 sugar binding" evidence="7">
    <location>
        <begin position="93"/>
        <end position="211"/>
    </location>
</feature>
<evidence type="ECO:0000256" key="1">
    <source>
        <dbReference type="ARBA" id="ARBA00007401"/>
    </source>
</evidence>
<dbReference type="SMR" id="A0A1H3ZQ67"/>
<dbReference type="Proteomes" id="UP000183253">
    <property type="component" value="Unassembled WGS sequence"/>
</dbReference>
<evidence type="ECO:0000259" key="6">
    <source>
        <dbReference type="Pfam" id="PF02836"/>
    </source>
</evidence>
<keyword evidence="2" id="KW-0378">Hydrolase</keyword>
<protein>
    <submittedName>
        <fullName evidence="8">Beta-glucuronidase</fullName>
    </submittedName>
</protein>
<feature type="signal peptide" evidence="4">
    <location>
        <begin position="1"/>
        <end position="21"/>
    </location>
</feature>
<dbReference type="SUPFAM" id="SSF49303">
    <property type="entry name" value="beta-Galactosidase/glucuronidase domain"/>
    <property type="match status" value="1"/>
</dbReference>
<feature type="domain" description="Glycoside hydrolase family 2 catalytic" evidence="6">
    <location>
        <begin position="306"/>
        <end position="603"/>
    </location>
</feature>
<dbReference type="STRING" id="1033731.SAMN05444145_102301"/>
<dbReference type="Gene3D" id="2.60.120.260">
    <property type="entry name" value="Galactose-binding domain-like"/>
    <property type="match status" value="1"/>
</dbReference>
<dbReference type="RefSeq" id="WP_010263088.1">
    <property type="nucleotide sequence ID" value="NZ_CAEG01000012.1"/>
</dbReference>
<feature type="chain" id="PRO_5010234631" evidence="4">
    <location>
        <begin position="22"/>
        <end position="609"/>
    </location>
</feature>
<evidence type="ECO:0000259" key="7">
    <source>
        <dbReference type="Pfam" id="PF02837"/>
    </source>
</evidence>
<evidence type="ECO:0000313" key="9">
    <source>
        <dbReference type="Proteomes" id="UP000183253"/>
    </source>
</evidence>
<dbReference type="PRINTS" id="PR00132">
    <property type="entry name" value="GLHYDRLASE2"/>
</dbReference>
<sequence>MKNIMLILALAGCCAALPAAAGEDAPAPQIVNVAGRETVSLDGLWKTIVDPYENGYYDYRRKPLKDNMSYFADDDFDKDRTKLFEYNFNTDRTLLVPGDWNTQRPQLYYYEGTVWYRNLFDYKPRTDRRTFLYFGAANYETIVGLNGRKIGKHVGGYTPFNFEITGKVREGQNSLVVKVDNKRLAEGVPTLNSDWWNYGGLTRSVVIVETPLTFIRDYSVQLKKGEPQVIAGWVQLDGAEAEQTVTVEIPELKISKRVTTDANGYAAFEVKAKPVYWSPENPKLYAVKIAAETDSVNDRIGFRTIETRGTKILLNGKEVFCRGVSIHEEAPYGMSGRAFSGEQARILLGWAKEMGCNFVRLAHYPHNEAMVRAAEEMGLMVWSEIPVYWTIQWENPATYANAEAQLADMITRDKNRANVVIWSVANETPHGEARLKFLRSLIAKARGMDDTRLVSAAMEKTRLKPDLLTVKDDLADLVDLISFNQYVGWYDGESEKCDRVNWTFDLEKPVFISEFGGGAVYGRHGGRTERFTEEYMEDLYERSVNMFKRMPGLAGTTPWVLKDFRSPRRQMVGIQDDFNRKGLVSDQGGKKKAYFVMQRWYDELKEQYE</sequence>
<name>A0A1H3ZQ67_9BACT</name>
<evidence type="ECO:0000256" key="2">
    <source>
        <dbReference type="ARBA" id="ARBA00022801"/>
    </source>
</evidence>
<proteinExistence type="inferred from homology"/>
<dbReference type="InterPro" id="IPR013783">
    <property type="entry name" value="Ig-like_fold"/>
</dbReference>
<dbReference type="PANTHER" id="PTHR42732:SF1">
    <property type="entry name" value="BETA-MANNOSIDASE"/>
    <property type="match status" value="1"/>
</dbReference>